<evidence type="ECO:0000256" key="1">
    <source>
        <dbReference type="SAM" id="MobiDB-lite"/>
    </source>
</evidence>
<dbReference type="Proteomes" id="UP000007360">
    <property type="component" value="Unassembled WGS sequence"/>
</dbReference>
<dbReference type="RefSeq" id="WP_004029176.1">
    <property type="nucleotide sequence ID" value="NZ_AMPO01000001.1"/>
</dbReference>
<evidence type="ECO:0000313" key="4">
    <source>
        <dbReference type="Proteomes" id="UP000007360"/>
    </source>
</evidence>
<accession>K2RV13</accession>
<feature type="region of interest" description="Disordered" evidence="1">
    <location>
        <begin position="160"/>
        <end position="211"/>
    </location>
</feature>
<dbReference type="EMBL" id="AMPO01000001">
    <property type="protein sequence ID" value="EKF86625.1"/>
    <property type="molecule type" value="Genomic_DNA"/>
</dbReference>
<proteinExistence type="predicted"/>
<keyword evidence="2" id="KW-0812">Transmembrane</keyword>
<evidence type="ECO:0000256" key="2">
    <source>
        <dbReference type="SAM" id="Phobius"/>
    </source>
</evidence>
<sequence>MIRIVSSKKKLDQRLEELELDYNKGNISKKEYFAQKRDIGQELETLHAADHVRRMQGRLGSEKSLDYWSDEEAEKKKLADDAEKQEMLKKYITKPESIKSKDMPSKEWFGKRAKIGLVAFIVLAFVVGTSMGTMLINKPSETPQVAMTVNASAFLPTPVNNTTTTTSNFTKTTTTTDTNTQTTPTETTTTTDTSSNTQTPTEPTTPVNTTG</sequence>
<keyword evidence="2" id="KW-0472">Membrane</keyword>
<reference evidence="3 4" key="1">
    <citation type="journal article" date="2012" name="J. Bacteriol.">
        <title>Draft genome sequence of Methanobacterium formicicum DSM 3637, an archaebacterium isolated from the methane producer amoeba Pelomyxa palustris.</title>
        <authorList>
            <person name="Gutierrez G."/>
        </authorList>
    </citation>
    <scope>NUCLEOTIDE SEQUENCE [LARGE SCALE GENOMIC DNA]</scope>
    <source>
        <strain evidence="4">DSM 3637 / PP1</strain>
    </source>
</reference>
<dbReference type="AlphaFoldDB" id="K2RV13"/>
<protein>
    <submittedName>
        <fullName evidence="3">Uncharacterized protein</fullName>
    </submittedName>
</protein>
<dbReference type="PATRIC" id="fig|1204725.3.peg.5"/>
<keyword evidence="4" id="KW-1185">Reference proteome</keyword>
<organism evidence="3 4">
    <name type="scientific">Methanobacterium formicicum (strain DSM 3637 / PP1)</name>
    <dbReference type="NCBI Taxonomy" id="1204725"/>
    <lineage>
        <taxon>Archaea</taxon>
        <taxon>Methanobacteriati</taxon>
        <taxon>Methanobacteriota</taxon>
        <taxon>Methanomada group</taxon>
        <taxon>Methanobacteria</taxon>
        <taxon>Methanobacteriales</taxon>
        <taxon>Methanobacteriaceae</taxon>
        <taxon>Methanobacterium</taxon>
    </lineage>
</organism>
<feature type="transmembrane region" description="Helical" evidence="2">
    <location>
        <begin position="115"/>
        <end position="136"/>
    </location>
</feature>
<gene>
    <name evidence="3" type="ORF">A994_00025</name>
</gene>
<dbReference type="OrthoDB" id="71535at2157"/>
<keyword evidence="2" id="KW-1133">Transmembrane helix</keyword>
<name>K2RV13_METFP</name>
<comment type="caution">
    <text evidence="3">The sequence shown here is derived from an EMBL/GenBank/DDBJ whole genome shotgun (WGS) entry which is preliminary data.</text>
</comment>
<evidence type="ECO:0000313" key="3">
    <source>
        <dbReference type="EMBL" id="EKF86625.1"/>
    </source>
</evidence>